<comment type="caution">
    <text evidence="2">The sequence shown here is derived from an EMBL/GenBank/DDBJ whole genome shotgun (WGS) entry which is preliminary data.</text>
</comment>
<evidence type="ECO:0000256" key="1">
    <source>
        <dbReference type="SAM" id="MobiDB-lite"/>
    </source>
</evidence>
<organism evidence="2 3">
    <name type="scientific">Conoideocrella luteorostrata</name>
    <dbReference type="NCBI Taxonomy" id="1105319"/>
    <lineage>
        <taxon>Eukaryota</taxon>
        <taxon>Fungi</taxon>
        <taxon>Dikarya</taxon>
        <taxon>Ascomycota</taxon>
        <taxon>Pezizomycotina</taxon>
        <taxon>Sordariomycetes</taxon>
        <taxon>Hypocreomycetidae</taxon>
        <taxon>Hypocreales</taxon>
        <taxon>Clavicipitaceae</taxon>
        <taxon>Conoideocrella</taxon>
    </lineage>
</organism>
<evidence type="ECO:0000313" key="2">
    <source>
        <dbReference type="EMBL" id="KAK2606439.1"/>
    </source>
</evidence>
<keyword evidence="3" id="KW-1185">Reference proteome</keyword>
<evidence type="ECO:0000313" key="3">
    <source>
        <dbReference type="Proteomes" id="UP001251528"/>
    </source>
</evidence>
<feature type="region of interest" description="Disordered" evidence="1">
    <location>
        <begin position="1"/>
        <end position="150"/>
    </location>
</feature>
<dbReference type="EMBL" id="JASWJB010000040">
    <property type="protein sequence ID" value="KAK2606439.1"/>
    <property type="molecule type" value="Genomic_DNA"/>
</dbReference>
<dbReference type="AlphaFoldDB" id="A0AAJ0G0T6"/>
<feature type="compositionally biased region" description="Polar residues" evidence="1">
    <location>
        <begin position="127"/>
        <end position="138"/>
    </location>
</feature>
<feature type="compositionally biased region" description="Polar residues" evidence="1">
    <location>
        <begin position="76"/>
        <end position="93"/>
    </location>
</feature>
<proteinExistence type="predicted"/>
<accession>A0AAJ0G0T6</accession>
<sequence length="214" mass="23197">MELGSRDLHATRDRTAQDAATAGWSEEKTVHKSPSAELKEVHTEKQTLASNVDIAKDEGLPEVVPASDNAKAHSNGAATNECTIESESKTVQNPEGDAYQTHKSPPLPDRNARSVPYDPDSVGPSRGPNTSSPIAAQPNNPPGYHHMTGMSPYAKTVTPLNLLADQADLIDCPFCQRRAETTVKTPASLYTQFVAPIPRRTRSHLIRRSGRVIL</sequence>
<feature type="compositionally biased region" description="Basic and acidic residues" evidence="1">
    <location>
        <begin position="1"/>
        <end position="16"/>
    </location>
</feature>
<gene>
    <name evidence="2" type="ORF">QQS21_003132</name>
</gene>
<dbReference type="Proteomes" id="UP001251528">
    <property type="component" value="Unassembled WGS sequence"/>
</dbReference>
<reference evidence="2" key="1">
    <citation type="submission" date="2023-06" db="EMBL/GenBank/DDBJ databases">
        <title>Conoideocrella luteorostrata (Hypocreales: Clavicipitaceae), a potential biocontrol fungus for elongate hemlock scale in United States Christmas tree production areas.</title>
        <authorList>
            <person name="Barrett H."/>
            <person name="Lovett B."/>
            <person name="Macias A.M."/>
            <person name="Stajich J.E."/>
            <person name="Kasson M.T."/>
        </authorList>
    </citation>
    <scope>NUCLEOTIDE SEQUENCE</scope>
    <source>
        <strain evidence="2">ARSEF 14590</strain>
    </source>
</reference>
<name>A0AAJ0G0T6_9HYPO</name>
<evidence type="ECO:0008006" key="4">
    <source>
        <dbReference type="Google" id="ProtNLM"/>
    </source>
</evidence>
<protein>
    <recommendedName>
        <fullName evidence="4">LITAF domain-containing protein</fullName>
    </recommendedName>
</protein>